<dbReference type="PROSITE" id="PS00181">
    <property type="entry name" value="GLNA_ATP"/>
    <property type="match status" value="1"/>
</dbReference>
<keyword evidence="8" id="KW-1185">Reference proteome</keyword>
<feature type="domain" description="GS catalytic" evidence="6">
    <location>
        <begin position="117"/>
        <end position="452"/>
    </location>
</feature>
<name>A0ABV7K8Q5_9HYPH</name>
<evidence type="ECO:0000256" key="5">
    <source>
        <dbReference type="RuleBase" id="RU000384"/>
    </source>
</evidence>
<keyword evidence="2 7" id="KW-0436">Ligase</keyword>
<evidence type="ECO:0000256" key="4">
    <source>
        <dbReference type="PROSITE-ProRule" id="PRU01331"/>
    </source>
</evidence>
<dbReference type="SUPFAM" id="SSF55931">
    <property type="entry name" value="Glutamine synthetase/guanido kinase"/>
    <property type="match status" value="1"/>
</dbReference>
<comment type="cofactor">
    <cofactor evidence="1">
        <name>Mg(2+)</name>
        <dbReference type="ChEBI" id="CHEBI:18420"/>
    </cofactor>
</comment>
<dbReference type="SUPFAM" id="SSF54368">
    <property type="entry name" value="Glutamine synthetase, N-terminal domain"/>
    <property type="match status" value="1"/>
</dbReference>
<reference evidence="8" key="1">
    <citation type="journal article" date="2019" name="Int. J. Syst. Evol. Microbiol.">
        <title>The Global Catalogue of Microorganisms (GCM) 10K type strain sequencing project: providing services to taxonomists for standard genome sequencing and annotation.</title>
        <authorList>
            <consortium name="The Broad Institute Genomics Platform"/>
            <consortium name="The Broad Institute Genome Sequencing Center for Infectious Disease"/>
            <person name="Wu L."/>
            <person name="Ma J."/>
        </authorList>
    </citation>
    <scope>NUCLEOTIDE SEQUENCE [LARGE SCALE GENOMIC DNA]</scope>
    <source>
        <strain evidence="8">KCTC 52165</strain>
    </source>
</reference>
<dbReference type="Pfam" id="PF00120">
    <property type="entry name" value="Gln-synt_C"/>
    <property type="match status" value="1"/>
</dbReference>
<dbReference type="InterPro" id="IPR036651">
    <property type="entry name" value="Gln_synt_N_sf"/>
</dbReference>
<dbReference type="Proteomes" id="UP001595583">
    <property type="component" value="Unassembled WGS sequence"/>
</dbReference>
<evidence type="ECO:0000256" key="1">
    <source>
        <dbReference type="ARBA" id="ARBA00001946"/>
    </source>
</evidence>
<accession>A0ABV7K8Q5</accession>
<sequence length="452" mass="50137">MIDEQVARKFLNDNPDIEVLEAFVVDVNGVPRGKWIPRERSIDVLVNGMAMPRSVYALDVWGRDVNAAGLAEGTGDPDGICVPVPGTLARISWLKRPTAQVMLSMNGPDRGHFFADPRQVLAKVLERFRQMKLTPVVATELEFYLIDPVRSALDPVRPPNTREGRWHTGQTQVLSVAELQDFEDVFYEIDSTCREQGVPADTTLRENGPGQYEINLNHVPDALRAADYAVFLKRIVKGVARKNDLDATFMAKPYGMQAGNGMHVHFSILDEKGRNIFVGEDGPSELLMQSVGGLLRYMGESTAIFAPHANSYRRLKPSEHAPTFASWGFDNRSAAVRVITASKPATRIEHRVAGADSNPYLVLAMILQAAYMGMKERLDPGGPITGDDHALDNEPLQSSWDAAVQRFATSGFAYGAVGPEFRSLYTACKYQELDEFSLRVTDVEYDAYIRTV</sequence>
<organism evidence="7 8">
    <name type="scientific">Aquamicrobium soli</name>
    <dbReference type="NCBI Taxonomy" id="1811518"/>
    <lineage>
        <taxon>Bacteria</taxon>
        <taxon>Pseudomonadati</taxon>
        <taxon>Pseudomonadota</taxon>
        <taxon>Alphaproteobacteria</taxon>
        <taxon>Hyphomicrobiales</taxon>
        <taxon>Phyllobacteriaceae</taxon>
        <taxon>Aquamicrobium</taxon>
    </lineage>
</organism>
<evidence type="ECO:0000313" key="7">
    <source>
        <dbReference type="EMBL" id="MFC3205957.1"/>
    </source>
</evidence>
<dbReference type="InterPro" id="IPR014746">
    <property type="entry name" value="Gln_synth/guanido_kin_cat_dom"/>
</dbReference>
<evidence type="ECO:0000259" key="6">
    <source>
        <dbReference type="PROSITE" id="PS51987"/>
    </source>
</evidence>
<dbReference type="Gene3D" id="3.30.590.10">
    <property type="entry name" value="Glutamine synthetase/guanido kinase, catalytic domain"/>
    <property type="match status" value="1"/>
</dbReference>
<evidence type="ECO:0000256" key="3">
    <source>
        <dbReference type="ARBA" id="ARBA00022842"/>
    </source>
</evidence>
<dbReference type="InterPro" id="IPR027303">
    <property type="entry name" value="Gln_synth_gly_rich_site"/>
</dbReference>
<dbReference type="EMBL" id="JBHRTK010000009">
    <property type="protein sequence ID" value="MFC3205957.1"/>
    <property type="molecule type" value="Genomic_DNA"/>
</dbReference>
<gene>
    <name evidence="7" type="ORF">ACFOHJ_07020</name>
</gene>
<dbReference type="PROSITE" id="PS51987">
    <property type="entry name" value="GS_CATALYTIC"/>
    <property type="match status" value="1"/>
</dbReference>
<evidence type="ECO:0000313" key="8">
    <source>
        <dbReference type="Proteomes" id="UP001595583"/>
    </source>
</evidence>
<keyword evidence="3" id="KW-0460">Magnesium</keyword>
<dbReference type="EC" id="6.3.1.-" evidence="7"/>
<comment type="caution">
    <text evidence="7">The sequence shown here is derived from an EMBL/GenBank/DDBJ whole genome shotgun (WGS) entry which is preliminary data.</text>
</comment>
<proteinExistence type="inferred from homology"/>
<dbReference type="PANTHER" id="PTHR43785">
    <property type="entry name" value="GAMMA-GLUTAMYLPUTRESCINE SYNTHETASE"/>
    <property type="match status" value="1"/>
</dbReference>
<dbReference type="GO" id="GO:0016874">
    <property type="term" value="F:ligase activity"/>
    <property type="evidence" value="ECO:0007669"/>
    <property type="project" value="UniProtKB-KW"/>
</dbReference>
<protein>
    <submittedName>
        <fullName evidence="7">Glutamine synthetase family protein</fullName>
        <ecNumber evidence="7">6.3.1.-</ecNumber>
    </submittedName>
</protein>
<dbReference type="InterPro" id="IPR008146">
    <property type="entry name" value="Gln_synth_cat_dom"/>
</dbReference>
<comment type="similarity">
    <text evidence="4 5">Belongs to the glutamine synthetase family.</text>
</comment>
<dbReference type="SMART" id="SM01230">
    <property type="entry name" value="Gln-synt_C"/>
    <property type="match status" value="1"/>
</dbReference>
<dbReference type="PANTHER" id="PTHR43785:SF12">
    <property type="entry name" value="TYPE-1 GLUTAMINE SYNTHETASE 2"/>
    <property type="match status" value="1"/>
</dbReference>
<evidence type="ECO:0000256" key="2">
    <source>
        <dbReference type="ARBA" id="ARBA00022598"/>
    </source>
</evidence>
<dbReference type="RefSeq" id="WP_378219778.1">
    <property type="nucleotide sequence ID" value="NZ_JBHRTK010000009.1"/>
</dbReference>
<dbReference type="Gene3D" id="3.10.20.70">
    <property type="entry name" value="Glutamine synthetase, N-terminal domain"/>
    <property type="match status" value="1"/>
</dbReference>